<evidence type="ECO:0000256" key="1">
    <source>
        <dbReference type="SAM" id="MobiDB-lite"/>
    </source>
</evidence>
<evidence type="ECO:0000256" key="2">
    <source>
        <dbReference type="SAM" id="Phobius"/>
    </source>
</evidence>
<dbReference type="RefSeq" id="WP_200247549.1">
    <property type="nucleotide sequence ID" value="NZ_NRRY01000041.1"/>
</dbReference>
<dbReference type="Pfam" id="PF16537">
    <property type="entry name" value="T2SSB"/>
    <property type="match status" value="1"/>
</dbReference>
<accession>A0A9X0WBT2</accession>
<reference evidence="4 5" key="1">
    <citation type="journal article" date="2020" name="Microorganisms">
        <title>Osmotic Adaptation and Compatible Solute Biosynthesis of Phototrophic Bacteria as Revealed from Genome Analyses.</title>
        <authorList>
            <person name="Imhoff J.F."/>
            <person name="Rahn T."/>
            <person name="Kunzel S."/>
            <person name="Keller A."/>
            <person name="Neulinger S.C."/>
        </authorList>
    </citation>
    <scope>NUCLEOTIDE SEQUENCE [LARGE SCALE GENOMIC DNA]</scope>
    <source>
        <strain evidence="4 5">DSM 25653</strain>
    </source>
</reference>
<dbReference type="AlphaFoldDB" id="A0A9X0WBT2"/>
<evidence type="ECO:0000313" key="4">
    <source>
        <dbReference type="EMBL" id="MBK1620514.1"/>
    </source>
</evidence>
<keyword evidence="2" id="KW-0812">Transmembrane</keyword>
<feature type="region of interest" description="Disordered" evidence="1">
    <location>
        <begin position="127"/>
        <end position="204"/>
    </location>
</feature>
<keyword evidence="5" id="KW-1185">Reference proteome</keyword>
<evidence type="ECO:0000259" key="3">
    <source>
        <dbReference type="Pfam" id="PF16537"/>
    </source>
</evidence>
<feature type="compositionally biased region" description="Low complexity" evidence="1">
    <location>
        <begin position="127"/>
        <end position="140"/>
    </location>
</feature>
<feature type="compositionally biased region" description="Basic and acidic residues" evidence="1">
    <location>
        <begin position="164"/>
        <end position="177"/>
    </location>
</feature>
<keyword evidence="2" id="KW-1133">Transmembrane helix</keyword>
<feature type="transmembrane region" description="Helical" evidence="2">
    <location>
        <begin position="40"/>
        <end position="60"/>
    </location>
</feature>
<dbReference type="EMBL" id="NRRY01000041">
    <property type="protein sequence ID" value="MBK1620514.1"/>
    <property type="molecule type" value="Genomic_DNA"/>
</dbReference>
<name>A0A9X0WBT2_9GAMM</name>
<sequence length="340" mass="35803">MSYILEALKKSQQEREMGQVPRLQATAFEDPLEPTRTQPWVFTAVGLAALAVVVAIYAALRPTTAPDASSLLSGELEQGISAGVGLGQRSAAGPDADSDGGLADGSSRPEGAALQAASVPGAVGAGVGAATASSASPASPLRLSDPEDLSVEPQVLVVPAAPKPGERLPRGADELRRAVLGPDASPSIERRQPSAGNAQPERDYAPVPPELIAEIEDFKRTFQSGGASPAASASRDAEAVRRNAAAPKSTERSIGNRAQNDRQVASGERPAPLSSSLRRQLPPFLMTVHVYDDDPVRRFVYLNGAKVREGELTRDGFFVEQVLADGAIVRYDDYRFFQSP</sequence>
<feature type="region of interest" description="Disordered" evidence="1">
    <location>
        <begin position="85"/>
        <end position="115"/>
    </location>
</feature>
<protein>
    <recommendedName>
        <fullName evidence="3">Type II secretion system protein GspB C-terminal domain-containing protein</fullName>
    </recommendedName>
</protein>
<feature type="compositionally biased region" description="Low complexity" evidence="1">
    <location>
        <begin position="90"/>
        <end position="106"/>
    </location>
</feature>
<feature type="region of interest" description="Disordered" evidence="1">
    <location>
        <begin position="223"/>
        <end position="276"/>
    </location>
</feature>
<proteinExistence type="predicted"/>
<feature type="compositionally biased region" description="Polar residues" evidence="1">
    <location>
        <begin position="252"/>
        <end position="263"/>
    </location>
</feature>
<organism evidence="4 5">
    <name type="scientific">Lamprobacter modestohalophilus</name>
    <dbReference type="NCBI Taxonomy" id="1064514"/>
    <lineage>
        <taxon>Bacteria</taxon>
        <taxon>Pseudomonadati</taxon>
        <taxon>Pseudomonadota</taxon>
        <taxon>Gammaproteobacteria</taxon>
        <taxon>Chromatiales</taxon>
        <taxon>Chromatiaceae</taxon>
        <taxon>Lamprobacter</taxon>
    </lineage>
</organism>
<dbReference type="GO" id="GO:0015627">
    <property type="term" value="C:type II protein secretion system complex"/>
    <property type="evidence" value="ECO:0007669"/>
    <property type="project" value="InterPro"/>
</dbReference>
<evidence type="ECO:0000313" key="5">
    <source>
        <dbReference type="Proteomes" id="UP001138768"/>
    </source>
</evidence>
<keyword evidence="2" id="KW-0472">Membrane</keyword>
<feature type="domain" description="Type II secretion system protein GspB C-terminal" evidence="3">
    <location>
        <begin position="281"/>
        <end position="336"/>
    </location>
</feature>
<feature type="compositionally biased region" description="Low complexity" evidence="1">
    <location>
        <begin position="224"/>
        <end position="234"/>
    </location>
</feature>
<dbReference type="Proteomes" id="UP001138768">
    <property type="component" value="Unassembled WGS sequence"/>
</dbReference>
<comment type="caution">
    <text evidence="4">The sequence shown here is derived from an EMBL/GenBank/DDBJ whole genome shotgun (WGS) entry which is preliminary data.</text>
</comment>
<gene>
    <name evidence="4" type="ORF">CKO42_19175</name>
</gene>
<dbReference type="InterPro" id="IPR032389">
    <property type="entry name" value="GspB_C"/>
</dbReference>